<keyword evidence="4" id="KW-1185">Reference proteome</keyword>
<organism evidence="3 4">
    <name type="scientific">Gottfriedia endophytica</name>
    <dbReference type="NCBI Taxonomy" id="2820819"/>
    <lineage>
        <taxon>Bacteria</taxon>
        <taxon>Bacillati</taxon>
        <taxon>Bacillota</taxon>
        <taxon>Bacilli</taxon>
        <taxon>Bacillales</taxon>
        <taxon>Bacillaceae</taxon>
        <taxon>Gottfriedia</taxon>
    </lineage>
</organism>
<dbReference type="InterPro" id="IPR021416">
    <property type="entry name" value="DUF3048_N"/>
</dbReference>
<dbReference type="Gene3D" id="3.50.90.10">
    <property type="entry name" value="YerB-like"/>
    <property type="match status" value="1"/>
</dbReference>
<dbReference type="Proteomes" id="UP000682134">
    <property type="component" value="Unassembled WGS sequence"/>
</dbReference>
<proteinExistence type="predicted"/>
<dbReference type="InterPro" id="IPR023158">
    <property type="entry name" value="YerB-like_sf"/>
</dbReference>
<feature type="domain" description="DUF3048" evidence="2">
    <location>
        <begin position="222"/>
        <end position="329"/>
    </location>
</feature>
<dbReference type="SUPFAM" id="SSF159774">
    <property type="entry name" value="YerB-like"/>
    <property type="match status" value="1"/>
</dbReference>
<dbReference type="EMBL" id="JAGIYQ010000002">
    <property type="protein sequence ID" value="MBP0724479.1"/>
    <property type="molecule type" value="Genomic_DNA"/>
</dbReference>
<evidence type="ECO:0000259" key="1">
    <source>
        <dbReference type="Pfam" id="PF11258"/>
    </source>
</evidence>
<dbReference type="PROSITE" id="PS51257">
    <property type="entry name" value="PROKAR_LIPOPROTEIN"/>
    <property type="match status" value="1"/>
</dbReference>
<evidence type="ECO:0000259" key="2">
    <source>
        <dbReference type="Pfam" id="PF17479"/>
    </source>
</evidence>
<gene>
    <name evidence="3" type="ORF">J5Y03_04660</name>
</gene>
<name>A0A940NFF2_9BACI</name>
<feature type="domain" description="DUF3048" evidence="1">
    <location>
        <begin position="52"/>
        <end position="191"/>
    </location>
</feature>
<reference evidence="3" key="1">
    <citation type="submission" date="2021-04" db="EMBL/GenBank/DDBJ databases">
        <title>Genome seq and assembly of Bacillus sp.</title>
        <authorList>
            <person name="Chhetri G."/>
        </authorList>
    </citation>
    <scope>NUCLEOTIDE SEQUENCE</scope>
    <source>
        <strain evidence="3">RG28</strain>
    </source>
</reference>
<dbReference type="Pfam" id="PF11258">
    <property type="entry name" value="DUF3048"/>
    <property type="match status" value="1"/>
</dbReference>
<dbReference type="RefSeq" id="WP_209403014.1">
    <property type="nucleotide sequence ID" value="NZ_JAGIYQ010000002.1"/>
</dbReference>
<protein>
    <submittedName>
        <fullName evidence="3">DUF3048 domain-containing protein</fullName>
    </submittedName>
</protein>
<comment type="caution">
    <text evidence="3">The sequence shown here is derived from an EMBL/GenBank/DDBJ whole genome shotgun (WGS) entry which is preliminary data.</text>
</comment>
<evidence type="ECO:0000313" key="4">
    <source>
        <dbReference type="Proteomes" id="UP000682134"/>
    </source>
</evidence>
<dbReference type="AlphaFoldDB" id="A0A940NFF2"/>
<sequence>MKKLMLLIMGIGLVFGGCSHGNQKVVSKPKEKEVSQKPKEEKTVQAYAPLNGEPVNAVSNQRPVAVMVNNHHLARPQSGLSKADVVYELLAEGDITRLLAIFQNNLPERIGPVRSAREYYIKLANGYHALYICHGNSPQAKAMMDAGEIDALNGLFYDGTLFKRDHHRRAPHNSYIYKEGIEKGVAKKHYSFSENVIPLFFLHQAINYDSTWEKVAQVFIKYSYDPYNNVTYKYNESQKQFQRIQKGVIASDAETKKELEIKNILIVEAKHKIIDSHGRRSIDLQSGGNGYFVTEGMMKKIHWKNVNGRILPFDMEGKEVDFLPGQTWINVVPALKDVTVK</sequence>
<evidence type="ECO:0000313" key="3">
    <source>
        <dbReference type="EMBL" id="MBP0724479.1"/>
    </source>
</evidence>
<accession>A0A940NFF2</accession>
<dbReference type="Pfam" id="PF17479">
    <property type="entry name" value="DUF3048_C"/>
    <property type="match status" value="1"/>
</dbReference>
<dbReference type="InterPro" id="IPR035328">
    <property type="entry name" value="DUF3048_C"/>
</dbReference>